<dbReference type="InterPro" id="IPR020103">
    <property type="entry name" value="PsdUridine_synth_cat_dom_sf"/>
</dbReference>
<dbReference type="EMBL" id="CM026423">
    <property type="protein sequence ID" value="KAG0583112.1"/>
    <property type="molecule type" value="Genomic_DNA"/>
</dbReference>
<evidence type="ECO:0000259" key="1">
    <source>
        <dbReference type="Pfam" id="PF00849"/>
    </source>
</evidence>
<name>A0A8T0IIH5_CERPU</name>
<gene>
    <name evidence="2" type="ORF">KC19_3G110300</name>
</gene>
<protein>
    <recommendedName>
        <fullName evidence="1">Pseudouridine synthase RsuA/RluA-like domain-containing protein</fullName>
    </recommendedName>
</protein>
<comment type="caution">
    <text evidence="2">The sequence shown here is derived from an EMBL/GenBank/DDBJ whole genome shotgun (WGS) entry which is preliminary data.</text>
</comment>
<dbReference type="InterPro" id="IPR050188">
    <property type="entry name" value="RluA_PseudoU_synthase"/>
</dbReference>
<organism evidence="2 3">
    <name type="scientific">Ceratodon purpureus</name>
    <name type="common">Fire moss</name>
    <name type="synonym">Dicranum purpureum</name>
    <dbReference type="NCBI Taxonomy" id="3225"/>
    <lineage>
        <taxon>Eukaryota</taxon>
        <taxon>Viridiplantae</taxon>
        <taxon>Streptophyta</taxon>
        <taxon>Embryophyta</taxon>
        <taxon>Bryophyta</taxon>
        <taxon>Bryophytina</taxon>
        <taxon>Bryopsida</taxon>
        <taxon>Dicranidae</taxon>
        <taxon>Pseudoditrichales</taxon>
        <taxon>Ditrichaceae</taxon>
        <taxon>Ceratodon</taxon>
    </lineage>
</organism>
<dbReference type="Proteomes" id="UP000822688">
    <property type="component" value="Chromosome 3"/>
</dbReference>
<dbReference type="GO" id="GO:0000455">
    <property type="term" value="P:enzyme-directed rRNA pseudouridine synthesis"/>
    <property type="evidence" value="ECO:0007669"/>
    <property type="project" value="TreeGrafter"/>
</dbReference>
<dbReference type="PANTHER" id="PTHR21600">
    <property type="entry name" value="MITOCHONDRIAL RNA PSEUDOURIDINE SYNTHASE"/>
    <property type="match status" value="1"/>
</dbReference>
<proteinExistence type="predicted"/>
<dbReference type="Gene3D" id="3.30.2350.10">
    <property type="entry name" value="Pseudouridine synthase"/>
    <property type="match status" value="1"/>
</dbReference>
<dbReference type="Pfam" id="PF00849">
    <property type="entry name" value="PseudoU_synth_2"/>
    <property type="match status" value="1"/>
</dbReference>
<dbReference type="SUPFAM" id="SSF55120">
    <property type="entry name" value="Pseudouridine synthase"/>
    <property type="match status" value="1"/>
</dbReference>
<keyword evidence="3" id="KW-1185">Reference proteome</keyword>
<sequence>MPVRLFPAPELFKFCTVERGLVVAMAAILGRASCLQFGSKFENVHWKPQFPTWRAMHTSCLPSDRRASATLLDEDSGEGGNDVSEVWEPPQIERLYEDDYIIGVSKPGTLLVHNNKGALLIEKQRKAFLKNMVEAQLTAGQRVSPVHRLDRPASGAMILAKSGDAARAAQASLAHPACIKEYIVLARGSTPDLFICDEPVNDDKGRPKTAITQCEKVLDLPEARCTLLKVIIKTGRWHQIRKHLNHRAHHVIGDVQHGKGRDNRYFRENYKMRSGRIFLHAARLTFPHPLHLSRDPTSKYPNESIDNLEFYSSDSEDLESVSAAGLDSKQANPSIWMGPNTTLSEDPKTRHQLITIRASLPQDLQDVLYAIPDGLDPQKLLSLGLIFQ</sequence>
<dbReference type="AlphaFoldDB" id="A0A8T0IIH5"/>
<feature type="domain" description="Pseudouridine synthase RsuA/RluA-like" evidence="1">
    <location>
        <begin position="102"/>
        <end position="246"/>
    </location>
</feature>
<accession>A0A8T0IIH5</accession>
<dbReference type="GO" id="GO:0003723">
    <property type="term" value="F:RNA binding"/>
    <property type="evidence" value="ECO:0007669"/>
    <property type="project" value="InterPro"/>
</dbReference>
<evidence type="ECO:0000313" key="2">
    <source>
        <dbReference type="EMBL" id="KAG0583112.1"/>
    </source>
</evidence>
<dbReference type="InterPro" id="IPR006145">
    <property type="entry name" value="PsdUridine_synth_RsuA/RluA"/>
</dbReference>
<evidence type="ECO:0000313" key="3">
    <source>
        <dbReference type="Proteomes" id="UP000822688"/>
    </source>
</evidence>
<dbReference type="PANTHER" id="PTHR21600:SF88">
    <property type="entry name" value="RNA PSEUDOURIDINE SYNTHASE 5"/>
    <property type="match status" value="1"/>
</dbReference>
<dbReference type="GO" id="GO:0009982">
    <property type="term" value="F:pseudouridine synthase activity"/>
    <property type="evidence" value="ECO:0007669"/>
    <property type="project" value="InterPro"/>
</dbReference>
<reference evidence="2" key="1">
    <citation type="submission" date="2020-06" db="EMBL/GenBank/DDBJ databases">
        <title>WGS assembly of Ceratodon purpureus strain R40.</title>
        <authorList>
            <person name="Carey S.B."/>
            <person name="Jenkins J."/>
            <person name="Shu S."/>
            <person name="Lovell J.T."/>
            <person name="Sreedasyam A."/>
            <person name="Maumus F."/>
            <person name="Tiley G.P."/>
            <person name="Fernandez-Pozo N."/>
            <person name="Barry K."/>
            <person name="Chen C."/>
            <person name="Wang M."/>
            <person name="Lipzen A."/>
            <person name="Daum C."/>
            <person name="Saski C.A."/>
            <person name="Payton A.C."/>
            <person name="Mcbreen J.C."/>
            <person name="Conrad R.E."/>
            <person name="Kollar L.M."/>
            <person name="Olsson S."/>
            <person name="Huttunen S."/>
            <person name="Landis J.B."/>
            <person name="Wickett N.J."/>
            <person name="Johnson M.G."/>
            <person name="Rensing S.A."/>
            <person name="Grimwood J."/>
            <person name="Schmutz J."/>
            <person name="Mcdaniel S.F."/>
        </authorList>
    </citation>
    <scope>NUCLEOTIDE SEQUENCE</scope>
    <source>
        <strain evidence="2">R40</strain>
    </source>
</reference>